<name>A0AC35EUB0_9BILA</name>
<sequence length="317" mass="36222">MDTYYDLSGAVIDKPRFSPRADVEDVRLDEGRFTLDCFITEISPIIKVNTSNGVKKMVKAVFSCENNATFPAEIWQPHVEPFIETCVIGTCMRISFVPKQIYGNLFQAIGQPEWHCRINLDTKITDIPPPGKNIKRRGVETSNRGKRRRAARDSSDESDSRPKCRREKCGKKKRRESSESDSTIARQSSKRHPLQKSRVRRESSESDSTVTRQSSKRHPLQKRPKKTESSDSESEVEKRRGSASLKKDKIREQKDDKELEKEKDDEVEARIKQDKSGQSKEETVKPVEPSSSESDDEADDDQSTESDDEEIPDTQKI</sequence>
<dbReference type="Proteomes" id="UP000887580">
    <property type="component" value="Unplaced"/>
</dbReference>
<evidence type="ECO:0000313" key="1">
    <source>
        <dbReference type="Proteomes" id="UP000887580"/>
    </source>
</evidence>
<protein>
    <submittedName>
        <fullName evidence="2">Uncharacterized protein</fullName>
    </submittedName>
</protein>
<dbReference type="WBParaSite" id="PS1159_v2.g10786.t1">
    <property type="protein sequence ID" value="PS1159_v2.g10786.t1"/>
    <property type="gene ID" value="PS1159_v2.g10786"/>
</dbReference>
<accession>A0AC35EUB0</accession>
<reference evidence="2" key="1">
    <citation type="submission" date="2022-11" db="UniProtKB">
        <authorList>
            <consortium name="WormBaseParasite"/>
        </authorList>
    </citation>
    <scope>IDENTIFICATION</scope>
</reference>
<organism evidence="1 2">
    <name type="scientific">Panagrolaimus sp. PS1159</name>
    <dbReference type="NCBI Taxonomy" id="55785"/>
    <lineage>
        <taxon>Eukaryota</taxon>
        <taxon>Metazoa</taxon>
        <taxon>Ecdysozoa</taxon>
        <taxon>Nematoda</taxon>
        <taxon>Chromadorea</taxon>
        <taxon>Rhabditida</taxon>
        <taxon>Tylenchina</taxon>
        <taxon>Panagrolaimomorpha</taxon>
        <taxon>Panagrolaimoidea</taxon>
        <taxon>Panagrolaimidae</taxon>
        <taxon>Panagrolaimus</taxon>
    </lineage>
</organism>
<evidence type="ECO:0000313" key="2">
    <source>
        <dbReference type="WBParaSite" id="PS1159_v2.g10786.t1"/>
    </source>
</evidence>
<proteinExistence type="predicted"/>